<gene>
    <name evidence="5" type="ORF">ACIGW0_01895</name>
</gene>
<accession>A0ABW8CKT1</accession>
<protein>
    <submittedName>
        <fullName evidence="5">GntR family transcriptional regulator</fullName>
    </submittedName>
</protein>
<evidence type="ECO:0000313" key="5">
    <source>
        <dbReference type="EMBL" id="MFI9118152.1"/>
    </source>
</evidence>
<dbReference type="PRINTS" id="PR00035">
    <property type="entry name" value="HTHGNTR"/>
</dbReference>
<name>A0ABW8CKT1_STRBI</name>
<dbReference type="InterPro" id="IPR050679">
    <property type="entry name" value="Bact_HTH_transcr_reg"/>
</dbReference>
<dbReference type="InterPro" id="IPR036390">
    <property type="entry name" value="WH_DNA-bd_sf"/>
</dbReference>
<sequence length="158" mass="16640">MSLAVTKGSSVPATSPRGTYQIIAASLRQQIEGGEISGALPSEAALVRSFGVARNTIRRALKALEAERLVESVPGTGWRVARDGASPPLLDLLTELIADDALEVGDPYPSETQLCERFQVSRTALRSALAQLEGRGLLDTVHGKGRTVRALPGSPGQP</sequence>
<dbReference type="Proteomes" id="UP001614391">
    <property type="component" value="Unassembled WGS sequence"/>
</dbReference>
<keyword evidence="2" id="KW-0238">DNA-binding</keyword>
<evidence type="ECO:0000256" key="1">
    <source>
        <dbReference type="ARBA" id="ARBA00023015"/>
    </source>
</evidence>
<dbReference type="PANTHER" id="PTHR44846">
    <property type="entry name" value="MANNOSYL-D-GLYCERATE TRANSPORT/METABOLISM SYSTEM REPRESSOR MNGR-RELATED"/>
    <property type="match status" value="1"/>
</dbReference>
<organism evidence="5 6">
    <name type="scientific">Streptomyces bikiniensis</name>
    <dbReference type="NCBI Taxonomy" id="1896"/>
    <lineage>
        <taxon>Bacteria</taxon>
        <taxon>Bacillati</taxon>
        <taxon>Actinomycetota</taxon>
        <taxon>Actinomycetes</taxon>
        <taxon>Kitasatosporales</taxon>
        <taxon>Streptomycetaceae</taxon>
        <taxon>Streptomyces</taxon>
    </lineage>
</organism>
<feature type="domain" description="HTH gntR-type" evidence="4">
    <location>
        <begin position="83"/>
        <end position="151"/>
    </location>
</feature>
<evidence type="ECO:0000313" key="6">
    <source>
        <dbReference type="Proteomes" id="UP001614391"/>
    </source>
</evidence>
<keyword evidence="3" id="KW-0804">Transcription</keyword>
<reference evidence="5 6" key="1">
    <citation type="submission" date="2024-10" db="EMBL/GenBank/DDBJ databases">
        <title>The Natural Products Discovery Center: Release of the First 8490 Sequenced Strains for Exploring Actinobacteria Biosynthetic Diversity.</title>
        <authorList>
            <person name="Kalkreuter E."/>
            <person name="Kautsar S.A."/>
            <person name="Yang D."/>
            <person name="Bader C.D."/>
            <person name="Teijaro C.N."/>
            <person name="Fluegel L."/>
            <person name="Davis C.M."/>
            <person name="Simpson J.R."/>
            <person name="Lauterbach L."/>
            <person name="Steele A.D."/>
            <person name="Gui C."/>
            <person name="Meng S."/>
            <person name="Li G."/>
            <person name="Viehrig K."/>
            <person name="Ye F."/>
            <person name="Su P."/>
            <person name="Kiefer A.F."/>
            <person name="Nichols A."/>
            <person name="Cepeda A.J."/>
            <person name="Yan W."/>
            <person name="Fan B."/>
            <person name="Jiang Y."/>
            <person name="Adhikari A."/>
            <person name="Zheng C.-J."/>
            <person name="Schuster L."/>
            <person name="Cowan T.M."/>
            <person name="Smanski M.J."/>
            <person name="Chevrette M.G."/>
            <person name="De Carvalho L.P.S."/>
            <person name="Shen B."/>
        </authorList>
    </citation>
    <scope>NUCLEOTIDE SEQUENCE [LARGE SCALE GENOMIC DNA]</scope>
    <source>
        <strain evidence="5 6">NPDC053346</strain>
    </source>
</reference>
<dbReference type="SMART" id="SM00345">
    <property type="entry name" value="HTH_GNTR"/>
    <property type="match status" value="2"/>
</dbReference>
<keyword evidence="1" id="KW-0805">Transcription regulation</keyword>
<evidence type="ECO:0000256" key="3">
    <source>
        <dbReference type="ARBA" id="ARBA00023163"/>
    </source>
</evidence>
<evidence type="ECO:0000259" key="4">
    <source>
        <dbReference type="PROSITE" id="PS50949"/>
    </source>
</evidence>
<proteinExistence type="predicted"/>
<dbReference type="EMBL" id="JBITYT010000001">
    <property type="protein sequence ID" value="MFI9118152.1"/>
    <property type="molecule type" value="Genomic_DNA"/>
</dbReference>
<feature type="domain" description="HTH gntR-type" evidence="4">
    <location>
        <begin position="17"/>
        <end position="83"/>
    </location>
</feature>
<dbReference type="Pfam" id="PF00392">
    <property type="entry name" value="GntR"/>
    <property type="match status" value="2"/>
</dbReference>
<keyword evidence="6" id="KW-1185">Reference proteome</keyword>
<evidence type="ECO:0000256" key="2">
    <source>
        <dbReference type="ARBA" id="ARBA00023125"/>
    </source>
</evidence>
<dbReference type="CDD" id="cd07377">
    <property type="entry name" value="WHTH_GntR"/>
    <property type="match status" value="2"/>
</dbReference>
<dbReference type="Gene3D" id="1.10.10.10">
    <property type="entry name" value="Winged helix-like DNA-binding domain superfamily/Winged helix DNA-binding domain"/>
    <property type="match status" value="2"/>
</dbReference>
<dbReference type="PANTHER" id="PTHR44846:SF1">
    <property type="entry name" value="MANNOSYL-D-GLYCERATE TRANSPORT_METABOLISM SYSTEM REPRESSOR MNGR-RELATED"/>
    <property type="match status" value="1"/>
</dbReference>
<dbReference type="PROSITE" id="PS50949">
    <property type="entry name" value="HTH_GNTR"/>
    <property type="match status" value="2"/>
</dbReference>
<comment type="caution">
    <text evidence="5">The sequence shown here is derived from an EMBL/GenBank/DDBJ whole genome shotgun (WGS) entry which is preliminary data.</text>
</comment>
<dbReference type="InterPro" id="IPR000524">
    <property type="entry name" value="Tscrpt_reg_HTH_GntR"/>
</dbReference>
<dbReference type="InterPro" id="IPR036388">
    <property type="entry name" value="WH-like_DNA-bd_sf"/>
</dbReference>
<dbReference type="SUPFAM" id="SSF46785">
    <property type="entry name" value="Winged helix' DNA-binding domain"/>
    <property type="match status" value="2"/>
</dbReference>
<dbReference type="RefSeq" id="WP_399609818.1">
    <property type="nucleotide sequence ID" value="NZ_JBITYT010000001.1"/>
</dbReference>